<evidence type="ECO:0008006" key="3">
    <source>
        <dbReference type="Google" id="ProtNLM"/>
    </source>
</evidence>
<dbReference type="Pfam" id="PF05973">
    <property type="entry name" value="Gp49"/>
    <property type="match status" value="1"/>
</dbReference>
<accession>A0A839E7S5</accession>
<proteinExistence type="predicted"/>
<dbReference type="RefSeq" id="WP_182491467.1">
    <property type="nucleotide sequence ID" value="NZ_BAAAOV010000011.1"/>
</dbReference>
<dbReference type="InterPro" id="IPR009241">
    <property type="entry name" value="HigB-like"/>
</dbReference>
<gene>
    <name evidence="1" type="ORF">FHX53_002309</name>
</gene>
<organism evidence="1 2">
    <name type="scientific">Microcella alkalica</name>
    <dbReference type="NCBI Taxonomy" id="355930"/>
    <lineage>
        <taxon>Bacteria</taxon>
        <taxon>Bacillati</taxon>
        <taxon>Actinomycetota</taxon>
        <taxon>Actinomycetes</taxon>
        <taxon>Micrococcales</taxon>
        <taxon>Microbacteriaceae</taxon>
        <taxon>Microcella</taxon>
    </lineage>
</organism>
<dbReference type="Proteomes" id="UP000585905">
    <property type="component" value="Unassembled WGS sequence"/>
</dbReference>
<dbReference type="EMBL" id="JACGWX010000006">
    <property type="protein sequence ID" value="MBA8848699.1"/>
    <property type="molecule type" value="Genomic_DNA"/>
</dbReference>
<protein>
    <recommendedName>
        <fullName evidence="3">Type II toxin-antitoxin system RelE/ParE family toxin</fullName>
    </recommendedName>
</protein>
<reference evidence="1 2" key="1">
    <citation type="submission" date="2020-07" db="EMBL/GenBank/DDBJ databases">
        <title>Sequencing the genomes of 1000 actinobacteria strains.</title>
        <authorList>
            <person name="Klenk H.-P."/>
        </authorList>
    </citation>
    <scope>NUCLEOTIDE SEQUENCE [LARGE SCALE GENOMIC DNA]</scope>
    <source>
        <strain evidence="1 2">DSM 19663</strain>
    </source>
</reference>
<dbReference type="AlphaFoldDB" id="A0A839E7S5"/>
<sequence length="109" mass="12625">MNPTDVELHDEIEAWLSRLGQRDWDRVAVIIDRLATSGAAVRMPLSRSLGDGLFELRFTLRQTARRITYRFTKDGRIVLLTTFRKQRGNERHEVARAKRVAAQCAIEYP</sequence>
<comment type="caution">
    <text evidence="1">The sequence shown here is derived from an EMBL/GenBank/DDBJ whole genome shotgun (WGS) entry which is preliminary data.</text>
</comment>
<evidence type="ECO:0000313" key="2">
    <source>
        <dbReference type="Proteomes" id="UP000585905"/>
    </source>
</evidence>
<keyword evidence="2" id="KW-1185">Reference proteome</keyword>
<name>A0A839E7S5_9MICO</name>
<evidence type="ECO:0000313" key="1">
    <source>
        <dbReference type="EMBL" id="MBA8848699.1"/>
    </source>
</evidence>